<dbReference type="SUPFAM" id="SSF53335">
    <property type="entry name" value="S-adenosyl-L-methionine-dependent methyltransferases"/>
    <property type="match status" value="1"/>
</dbReference>
<dbReference type="AlphaFoldDB" id="A0A512N334"/>
<evidence type="ECO:0000313" key="3">
    <source>
        <dbReference type="Proteomes" id="UP000321058"/>
    </source>
</evidence>
<feature type="domain" description="Methyltransferase" evidence="1">
    <location>
        <begin position="46"/>
        <end position="138"/>
    </location>
</feature>
<keyword evidence="3" id="KW-1185">Reference proteome</keyword>
<keyword evidence="2" id="KW-0808">Transferase</keyword>
<protein>
    <submittedName>
        <fullName evidence="2">SAM-dependent methyltransferase</fullName>
    </submittedName>
</protein>
<organism evidence="2 3">
    <name type="scientific">Reyranella soli</name>
    <dbReference type="NCBI Taxonomy" id="1230389"/>
    <lineage>
        <taxon>Bacteria</taxon>
        <taxon>Pseudomonadati</taxon>
        <taxon>Pseudomonadota</taxon>
        <taxon>Alphaproteobacteria</taxon>
        <taxon>Hyphomicrobiales</taxon>
        <taxon>Reyranellaceae</taxon>
        <taxon>Reyranella</taxon>
    </lineage>
</organism>
<dbReference type="Gene3D" id="3.40.50.150">
    <property type="entry name" value="Vaccinia Virus protein VP39"/>
    <property type="match status" value="1"/>
</dbReference>
<gene>
    <name evidence="2" type="ORF">RSO01_05480</name>
</gene>
<proteinExistence type="predicted"/>
<dbReference type="Pfam" id="PF13649">
    <property type="entry name" value="Methyltransf_25"/>
    <property type="match status" value="1"/>
</dbReference>
<sequence>MNERMTEDKSAGWAAYYEKLRERPPRRTLITALDRFGPDAAGSLAVDLGCGDGRDVIELLRRGWRVVAVDAEPAALKALQSRPLPEGHDLTPIQARFEDVPLPLGLTLVNSSFAMPLCEPEAFHRLWERIREALPSGGRFSGQWYGPRDSWAGRAGMTFVARDEALAMLAGLELEMFEEEEDDGVTPRGNAKHWHIFHIVARK</sequence>
<accession>A0A512N334</accession>
<name>A0A512N334_9HYPH</name>
<dbReference type="Proteomes" id="UP000321058">
    <property type="component" value="Unassembled WGS sequence"/>
</dbReference>
<dbReference type="EMBL" id="BKAJ01000008">
    <property type="protein sequence ID" value="GEP53382.1"/>
    <property type="molecule type" value="Genomic_DNA"/>
</dbReference>
<keyword evidence="2" id="KW-0489">Methyltransferase</keyword>
<dbReference type="GO" id="GO:0032259">
    <property type="term" value="P:methylation"/>
    <property type="evidence" value="ECO:0007669"/>
    <property type="project" value="UniProtKB-KW"/>
</dbReference>
<reference evidence="2 3" key="1">
    <citation type="submission" date="2019-07" db="EMBL/GenBank/DDBJ databases">
        <title>Whole genome shotgun sequence of Reyranella soli NBRC 108950.</title>
        <authorList>
            <person name="Hosoyama A."/>
            <person name="Uohara A."/>
            <person name="Ohji S."/>
            <person name="Ichikawa N."/>
        </authorList>
    </citation>
    <scope>NUCLEOTIDE SEQUENCE [LARGE SCALE GENOMIC DNA]</scope>
    <source>
        <strain evidence="2 3">NBRC 108950</strain>
    </source>
</reference>
<dbReference type="InterPro" id="IPR029063">
    <property type="entry name" value="SAM-dependent_MTases_sf"/>
</dbReference>
<dbReference type="GO" id="GO:0008168">
    <property type="term" value="F:methyltransferase activity"/>
    <property type="evidence" value="ECO:0007669"/>
    <property type="project" value="UniProtKB-KW"/>
</dbReference>
<evidence type="ECO:0000313" key="2">
    <source>
        <dbReference type="EMBL" id="GEP53382.1"/>
    </source>
</evidence>
<evidence type="ECO:0000259" key="1">
    <source>
        <dbReference type="Pfam" id="PF13649"/>
    </source>
</evidence>
<dbReference type="CDD" id="cd02440">
    <property type="entry name" value="AdoMet_MTases"/>
    <property type="match status" value="1"/>
</dbReference>
<dbReference type="InterPro" id="IPR041698">
    <property type="entry name" value="Methyltransf_25"/>
</dbReference>
<comment type="caution">
    <text evidence="2">The sequence shown here is derived from an EMBL/GenBank/DDBJ whole genome shotgun (WGS) entry which is preliminary data.</text>
</comment>